<evidence type="ECO:0000256" key="2">
    <source>
        <dbReference type="ARBA" id="ARBA00006275"/>
    </source>
</evidence>
<dbReference type="InterPro" id="IPR033985">
    <property type="entry name" value="SusD-like_N"/>
</dbReference>
<evidence type="ECO:0000256" key="1">
    <source>
        <dbReference type="ARBA" id="ARBA00004442"/>
    </source>
</evidence>
<dbReference type="InterPro" id="IPR012944">
    <property type="entry name" value="SusD_RagB_dom"/>
</dbReference>
<gene>
    <name evidence="8" type="ORF">FAZ15_07890</name>
</gene>
<keyword evidence="4" id="KW-0472">Membrane</keyword>
<evidence type="ECO:0000256" key="4">
    <source>
        <dbReference type="ARBA" id="ARBA00023136"/>
    </source>
</evidence>
<dbReference type="AlphaFoldDB" id="A0A4U0P208"/>
<name>A0A4U0P208_9SPHI</name>
<evidence type="ECO:0000313" key="8">
    <source>
        <dbReference type="EMBL" id="TJZ61120.1"/>
    </source>
</evidence>
<reference evidence="8 9" key="1">
    <citation type="submission" date="2019-04" db="EMBL/GenBank/DDBJ databases">
        <title>Sphingobacterium olei sp. nov., isolated from oil-contaminated soil.</title>
        <authorList>
            <person name="Liu B."/>
        </authorList>
    </citation>
    <scope>NUCLEOTIDE SEQUENCE [LARGE SCALE GENOMIC DNA]</scope>
    <source>
        <strain evidence="8 9">HAL-9</strain>
    </source>
</reference>
<evidence type="ECO:0000256" key="5">
    <source>
        <dbReference type="ARBA" id="ARBA00023237"/>
    </source>
</evidence>
<comment type="similarity">
    <text evidence="2">Belongs to the SusD family.</text>
</comment>
<protein>
    <submittedName>
        <fullName evidence="8">RagB/SusD family nutrient uptake outer membrane protein</fullName>
    </submittedName>
</protein>
<dbReference type="PROSITE" id="PS51257">
    <property type="entry name" value="PROKAR_LIPOPROTEIN"/>
    <property type="match status" value="1"/>
</dbReference>
<dbReference type="OrthoDB" id="5694214at2"/>
<feature type="domain" description="RagB/SusD" evidence="6">
    <location>
        <begin position="322"/>
        <end position="670"/>
    </location>
</feature>
<keyword evidence="9" id="KW-1185">Reference proteome</keyword>
<dbReference type="Gene3D" id="1.25.40.390">
    <property type="match status" value="1"/>
</dbReference>
<evidence type="ECO:0000259" key="7">
    <source>
        <dbReference type="Pfam" id="PF14322"/>
    </source>
</evidence>
<keyword evidence="5" id="KW-0998">Cell outer membrane</keyword>
<dbReference type="InterPro" id="IPR011990">
    <property type="entry name" value="TPR-like_helical_dom_sf"/>
</dbReference>
<sequence length="726" mass="81621">MDLQIRNVMKKYILILFTATSLFSCKGFLEEEQVANLTQDFYTNEVGLESLINGLYVYARNKHEWDGSGARLIETETDTYQTASAPVAQMNVGEYGNDLSRIAGNIANFLGAVNASYAPMGAYPHINNCHIALETMDQIAPGRFGSDETFSNTRRAEVRFLRAWAYYLISNQLGDVPILSQARYETDGVFHYPKSSIEDVYKHIIEDLRFAYEHLPVLQNDQGRVTKLAAGHFLAKVYLNRAQAANFQNSAEEHLRMLYKGNVTTDLDSTILLTSEVINLAGGEGGLAVDYWRLFDPAIAETNPEKEILWAAQFDINLTLHARFANRSVNYHTGNYTNQSGVTRSMIYGRPFGTFKPTDWGYDNFTDRMYDSRYAKTFQHEYIANMPENTSTSYTWGAAAATWWNANKPADAPTVSANEKRIKQNQRAIIYLENSKETALDSAMVHSQPYQFMARWVRSATSGRYYYRLFIDGSNLGLATGQPAPYLASRKHVDPMRGGSADEANFNSESGTRDAILMRLAETFLIRAEAYGRKGQYGLAVEDINVIRRRAAFKAGDPRPEVLVRWEPEAVELAPEERVAPYATASNTFAKIAVTESYFTPGTAEANRQGYMPSITSKEEAFIHFIYNEKAREFLSEGLAWEDLHNAGILYERTAHYNQMASDRSGLWPVASNTANGTGQNGNGKGQLAKHHTFRPWPNAFLVQLTDESGNPMDEAARKDYQNPGY</sequence>
<accession>A0A4U0P208</accession>
<dbReference type="Pfam" id="PF14322">
    <property type="entry name" value="SusD-like_3"/>
    <property type="match status" value="1"/>
</dbReference>
<dbReference type="GO" id="GO:0009279">
    <property type="term" value="C:cell outer membrane"/>
    <property type="evidence" value="ECO:0007669"/>
    <property type="project" value="UniProtKB-SubCell"/>
</dbReference>
<proteinExistence type="inferred from homology"/>
<dbReference type="Pfam" id="PF07980">
    <property type="entry name" value="SusD_RagB"/>
    <property type="match status" value="1"/>
</dbReference>
<keyword evidence="3" id="KW-0732">Signal</keyword>
<comment type="caution">
    <text evidence="8">The sequence shown here is derived from an EMBL/GenBank/DDBJ whole genome shotgun (WGS) entry which is preliminary data.</text>
</comment>
<evidence type="ECO:0000313" key="9">
    <source>
        <dbReference type="Proteomes" id="UP000306808"/>
    </source>
</evidence>
<evidence type="ECO:0000259" key="6">
    <source>
        <dbReference type="Pfam" id="PF07980"/>
    </source>
</evidence>
<evidence type="ECO:0000256" key="3">
    <source>
        <dbReference type="ARBA" id="ARBA00022729"/>
    </source>
</evidence>
<feature type="domain" description="SusD-like N-terminal" evidence="7">
    <location>
        <begin position="28"/>
        <end position="239"/>
    </location>
</feature>
<organism evidence="8 9">
    <name type="scientific">Sphingobacterium olei</name>
    <dbReference type="NCBI Taxonomy" id="2571155"/>
    <lineage>
        <taxon>Bacteria</taxon>
        <taxon>Pseudomonadati</taxon>
        <taxon>Bacteroidota</taxon>
        <taxon>Sphingobacteriia</taxon>
        <taxon>Sphingobacteriales</taxon>
        <taxon>Sphingobacteriaceae</taxon>
        <taxon>Sphingobacterium</taxon>
    </lineage>
</organism>
<comment type="subcellular location">
    <subcellularLocation>
        <location evidence="1">Cell outer membrane</location>
    </subcellularLocation>
</comment>
<dbReference type="Proteomes" id="UP000306808">
    <property type="component" value="Unassembled WGS sequence"/>
</dbReference>
<dbReference type="EMBL" id="SUME01000003">
    <property type="protein sequence ID" value="TJZ61120.1"/>
    <property type="molecule type" value="Genomic_DNA"/>
</dbReference>
<dbReference type="SUPFAM" id="SSF48452">
    <property type="entry name" value="TPR-like"/>
    <property type="match status" value="1"/>
</dbReference>